<dbReference type="AlphaFoldDB" id="A0A8E6B668"/>
<dbReference type="InterPro" id="IPR025662">
    <property type="entry name" value="Sigma_54_int_dom_ATP-bd_1"/>
</dbReference>
<dbReference type="GO" id="GO:0005524">
    <property type="term" value="F:ATP binding"/>
    <property type="evidence" value="ECO:0007669"/>
    <property type="project" value="UniProtKB-KW"/>
</dbReference>
<dbReference type="EMBL" id="CP074694">
    <property type="protein sequence ID" value="QVL32019.1"/>
    <property type="molecule type" value="Genomic_DNA"/>
</dbReference>
<dbReference type="InterPro" id="IPR025944">
    <property type="entry name" value="Sigma_54_int_dom_CS"/>
</dbReference>
<dbReference type="PROSITE" id="PS00688">
    <property type="entry name" value="SIGMA54_INTERACT_3"/>
    <property type="match status" value="1"/>
</dbReference>
<reference evidence="8" key="1">
    <citation type="submission" date="2021-05" db="EMBL/GenBank/DDBJ databases">
        <title>Complete genome sequence of the cellulolytic planctomycete Telmatocola sphagniphila SP2T and characterization of the first cellulase from planctomycetes.</title>
        <authorList>
            <person name="Rakitin A.L."/>
            <person name="Beletsky A.V."/>
            <person name="Naumoff D.G."/>
            <person name="Kulichevskaya I.S."/>
            <person name="Mardanov A.V."/>
            <person name="Ravin N.V."/>
            <person name="Dedysh S.N."/>
        </authorList>
    </citation>
    <scope>NUCLEOTIDE SEQUENCE</scope>
    <source>
        <strain evidence="8">SP2T</strain>
    </source>
</reference>
<dbReference type="Gene3D" id="1.10.10.60">
    <property type="entry name" value="Homeodomain-like"/>
    <property type="match status" value="1"/>
</dbReference>
<dbReference type="Gene3D" id="1.10.8.60">
    <property type="match status" value="1"/>
</dbReference>
<dbReference type="RefSeq" id="WP_213496579.1">
    <property type="nucleotide sequence ID" value="NZ_CP074694.1"/>
</dbReference>
<keyword evidence="1" id="KW-0547">Nucleotide-binding</keyword>
<dbReference type="InterPro" id="IPR002197">
    <property type="entry name" value="HTH_Fis"/>
</dbReference>
<dbReference type="FunFam" id="3.40.50.300:FF:000006">
    <property type="entry name" value="DNA-binding transcriptional regulator NtrC"/>
    <property type="match status" value="1"/>
</dbReference>
<evidence type="ECO:0000313" key="8">
    <source>
        <dbReference type="EMBL" id="QVL32019.1"/>
    </source>
</evidence>
<dbReference type="SUPFAM" id="SSF52540">
    <property type="entry name" value="P-loop containing nucleoside triphosphate hydrolases"/>
    <property type="match status" value="1"/>
</dbReference>
<keyword evidence="9" id="KW-1185">Reference proteome</keyword>
<accession>A0A8E6B668</accession>
<dbReference type="GO" id="GO:0043565">
    <property type="term" value="F:sequence-specific DNA binding"/>
    <property type="evidence" value="ECO:0007669"/>
    <property type="project" value="InterPro"/>
</dbReference>
<dbReference type="PROSITE" id="PS50006">
    <property type="entry name" value="FHA_DOMAIN"/>
    <property type="match status" value="1"/>
</dbReference>
<dbReference type="Proteomes" id="UP000676194">
    <property type="component" value="Chromosome"/>
</dbReference>
<proteinExistence type="predicted"/>
<dbReference type="Pfam" id="PF02954">
    <property type="entry name" value="HTH_8"/>
    <property type="match status" value="1"/>
</dbReference>
<dbReference type="CDD" id="cd00060">
    <property type="entry name" value="FHA"/>
    <property type="match status" value="1"/>
</dbReference>
<protein>
    <submittedName>
        <fullName evidence="8">Sigma 54-interacting transcriptional regulator</fullName>
    </submittedName>
</protein>
<dbReference type="PROSITE" id="PS50045">
    <property type="entry name" value="SIGMA54_INTERACT_4"/>
    <property type="match status" value="1"/>
</dbReference>
<keyword evidence="3" id="KW-0805">Transcription regulation</keyword>
<dbReference type="SUPFAM" id="SSF49879">
    <property type="entry name" value="SMAD/FHA domain"/>
    <property type="match status" value="1"/>
</dbReference>
<evidence type="ECO:0000256" key="5">
    <source>
        <dbReference type="ARBA" id="ARBA00023163"/>
    </source>
</evidence>
<dbReference type="CDD" id="cd00009">
    <property type="entry name" value="AAA"/>
    <property type="match status" value="1"/>
</dbReference>
<gene>
    <name evidence="8" type="ORF">KIH39_24815</name>
</gene>
<dbReference type="PANTHER" id="PTHR32071">
    <property type="entry name" value="TRANSCRIPTIONAL REGULATORY PROTEIN"/>
    <property type="match status" value="1"/>
</dbReference>
<dbReference type="Gene3D" id="3.30.450.40">
    <property type="match status" value="1"/>
</dbReference>
<dbReference type="SUPFAM" id="SSF55781">
    <property type="entry name" value="GAF domain-like"/>
    <property type="match status" value="1"/>
</dbReference>
<dbReference type="SUPFAM" id="SSF46689">
    <property type="entry name" value="Homeodomain-like"/>
    <property type="match status" value="1"/>
</dbReference>
<dbReference type="InterPro" id="IPR027417">
    <property type="entry name" value="P-loop_NTPase"/>
</dbReference>
<evidence type="ECO:0000256" key="2">
    <source>
        <dbReference type="ARBA" id="ARBA00022840"/>
    </source>
</evidence>
<keyword evidence="2" id="KW-0067">ATP-binding</keyword>
<dbReference type="Pfam" id="PF00158">
    <property type="entry name" value="Sigma54_activat"/>
    <property type="match status" value="1"/>
</dbReference>
<dbReference type="KEGG" id="tsph:KIH39_24815"/>
<dbReference type="Pfam" id="PF25601">
    <property type="entry name" value="AAA_lid_14"/>
    <property type="match status" value="1"/>
</dbReference>
<dbReference type="PRINTS" id="PR01590">
    <property type="entry name" value="HTHFIS"/>
</dbReference>
<dbReference type="InterPro" id="IPR008984">
    <property type="entry name" value="SMAD_FHA_dom_sf"/>
</dbReference>
<dbReference type="InterPro" id="IPR058031">
    <property type="entry name" value="AAA_lid_NorR"/>
</dbReference>
<dbReference type="GO" id="GO:0006355">
    <property type="term" value="P:regulation of DNA-templated transcription"/>
    <property type="evidence" value="ECO:0007669"/>
    <property type="project" value="InterPro"/>
</dbReference>
<evidence type="ECO:0000256" key="3">
    <source>
        <dbReference type="ARBA" id="ARBA00023015"/>
    </source>
</evidence>
<name>A0A8E6B668_9BACT</name>
<dbReference type="InterPro" id="IPR003018">
    <property type="entry name" value="GAF"/>
</dbReference>
<dbReference type="PANTHER" id="PTHR32071:SF57">
    <property type="entry name" value="C4-DICARBOXYLATE TRANSPORT TRANSCRIPTIONAL REGULATORY PROTEIN DCTD"/>
    <property type="match status" value="1"/>
</dbReference>
<feature type="domain" description="Sigma-54 factor interaction" evidence="7">
    <location>
        <begin position="332"/>
        <end position="561"/>
    </location>
</feature>
<dbReference type="InterPro" id="IPR009057">
    <property type="entry name" value="Homeodomain-like_sf"/>
</dbReference>
<evidence type="ECO:0000256" key="4">
    <source>
        <dbReference type="ARBA" id="ARBA00023125"/>
    </source>
</evidence>
<evidence type="ECO:0000313" key="9">
    <source>
        <dbReference type="Proteomes" id="UP000676194"/>
    </source>
</evidence>
<dbReference type="InterPro" id="IPR000253">
    <property type="entry name" value="FHA_dom"/>
</dbReference>
<dbReference type="Gene3D" id="2.60.200.20">
    <property type="match status" value="1"/>
</dbReference>
<dbReference type="InterPro" id="IPR029016">
    <property type="entry name" value="GAF-like_dom_sf"/>
</dbReference>
<keyword evidence="5" id="KW-0804">Transcription</keyword>
<dbReference type="SMART" id="SM00382">
    <property type="entry name" value="AAA"/>
    <property type="match status" value="1"/>
</dbReference>
<dbReference type="InterPro" id="IPR003593">
    <property type="entry name" value="AAA+_ATPase"/>
</dbReference>
<dbReference type="PROSITE" id="PS00675">
    <property type="entry name" value="SIGMA54_INTERACT_1"/>
    <property type="match status" value="1"/>
</dbReference>
<dbReference type="Gene3D" id="3.40.50.300">
    <property type="entry name" value="P-loop containing nucleotide triphosphate hydrolases"/>
    <property type="match status" value="1"/>
</dbReference>
<dbReference type="Pfam" id="PF13185">
    <property type="entry name" value="GAF_2"/>
    <property type="match status" value="1"/>
</dbReference>
<sequence length="643" mass="71705">MAEKASAYLVQRLGTGFGEVEPLYAGSVLHVGRSPKNDLVLKDDLSSRDHAELYFAEDRWYLRDLESLNGTKLNGERVHGDVSLTEGDEILFGQSHFSFVENLNNLPGYVPETVLMSSPETDKITISQPSTKYHLIPDQLQKLSENYPEKKDTILGLGILYRLGVDMGKATTLEELVGFVLKGLMEGVPAEVGAVLSVKDSRSQELIAYQHRHANAKNYHKVSQFVTEEVLSHKSAIIAQSVNTDPRYKHRDSIADLKVLSLICAPVIFEEKVLGLIHLYSTGASTLHSEHLFFTQAVAGQLGIAWHQLKRQQALSSMNRELRDTLKLESELVGSSPALKSILGQVARVAETNATVLIRGESGSGKELIARAIHFNSPRKEGPLVCLNCAAITESLIESELFGHERGAFTGATEKMIGKFEAADHGTIFLDEIGEMPLSTQSKFLRVLEGHSFERLGGNNQIRVDVRVVAATNRDLEDAVRQGSFRRDLFFRLQVIEFQVPPLRDRLTDIPELADYFLKRFTKEVGRKIKGFTPGALQKLQTYHWPGNVRELKNVIERCVALSSGPIIDASDIWLSSLDLKPSTSVIAAYEPLSIEELERRHIMATLEHTQWNKSQAAGILAIERSTLDRKIKSYNIKRESDD</sequence>
<organism evidence="8 9">
    <name type="scientific">Telmatocola sphagniphila</name>
    <dbReference type="NCBI Taxonomy" id="1123043"/>
    <lineage>
        <taxon>Bacteria</taxon>
        <taxon>Pseudomonadati</taxon>
        <taxon>Planctomycetota</taxon>
        <taxon>Planctomycetia</taxon>
        <taxon>Gemmatales</taxon>
        <taxon>Gemmataceae</taxon>
    </lineage>
</organism>
<dbReference type="Pfam" id="PF00498">
    <property type="entry name" value="FHA"/>
    <property type="match status" value="1"/>
</dbReference>
<dbReference type="SMART" id="SM00240">
    <property type="entry name" value="FHA"/>
    <property type="match status" value="1"/>
</dbReference>
<dbReference type="SMART" id="SM00065">
    <property type="entry name" value="GAF"/>
    <property type="match status" value="1"/>
</dbReference>
<keyword evidence="4" id="KW-0238">DNA-binding</keyword>
<evidence type="ECO:0000256" key="1">
    <source>
        <dbReference type="ARBA" id="ARBA00022741"/>
    </source>
</evidence>
<evidence type="ECO:0000259" key="6">
    <source>
        <dbReference type="PROSITE" id="PS50006"/>
    </source>
</evidence>
<evidence type="ECO:0000259" key="7">
    <source>
        <dbReference type="PROSITE" id="PS50045"/>
    </source>
</evidence>
<feature type="domain" description="FHA" evidence="6">
    <location>
        <begin position="29"/>
        <end position="78"/>
    </location>
</feature>
<dbReference type="InterPro" id="IPR002078">
    <property type="entry name" value="Sigma_54_int"/>
</dbReference>